<keyword evidence="3" id="KW-1185">Reference proteome</keyword>
<comment type="caution">
    <text evidence="2">The sequence shown here is derived from an EMBL/GenBank/DDBJ whole genome shotgun (WGS) entry which is preliminary data.</text>
</comment>
<dbReference type="InterPro" id="IPR001279">
    <property type="entry name" value="Metallo-B-lactamas"/>
</dbReference>
<name>A0ABV4UKX3_9RHOO</name>
<dbReference type="Pfam" id="PF12706">
    <property type="entry name" value="Lactamase_B_2"/>
    <property type="match status" value="1"/>
</dbReference>
<organism evidence="2 3">
    <name type="scientific">Dentiradicibacter hellwigii</name>
    <dbReference type="NCBI Taxonomy" id="3149053"/>
    <lineage>
        <taxon>Bacteria</taxon>
        <taxon>Pseudomonadati</taxon>
        <taxon>Pseudomonadota</taxon>
        <taxon>Betaproteobacteria</taxon>
        <taxon>Rhodocyclales</taxon>
        <taxon>Rhodocyclaceae</taxon>
        <taxon>Dentiradicibacter</taxon>
    </lineage>
</organism>
<dbReference type="EMBL" id="JBEUWX010000003">
    <property type="protein sequence ID" value="MFA9951030.1"/>
    <property type="molecule type" value="Genomic_DNA"/>
</dbReference>
<dbReference type="PIRSF" id="PIRSF038896">
    <property type="entry name" value="NAPE-PLD"/>
    <property type="match status" value="1"/>
</dbReference>
<dbReference type="InterPro" id="IPR036866">
    <property type="entry name" value="RibonucZ/Hydroxyglut_hydro"/>
</dbReference>
<dbReference type="PANTHER" id="PTHR15032">
    <property type="entry name" value="N-ACYL-PHOSPHATIDYLETHANOLAMINE-HYDROLYZING PHOSPHOLIPASE D"/>
    <property type="match status" value="1"/>
</dbReference>
<gene>
    <name evidence="2" type="ORF">ABCS64_11955</name>
</gene>
<feature type="domain" description="Metallo-beta-lactamase" evidence="1">
    <location>
        <begin position="122"/>
        <end position="317"/>
    </location>
</feature>
<dbReference type="RefSeq" id="WP_418892114.1">
    <property type="nucleotide sequence ID" value="NZ_JBEUWX010000003.1"/>
</dbReference>
<accession>A0ABV4UKX3</accession>
<proteinExistence type="predicted"/>
<reference evidence="3" key="1">
    <citation type="submission" date="2024-06" db="EMBL/GenBank/DDBJ databases">
        <title>Radixoralia hellwigii gen. nov., sp nov., isolated from a root canal in the human oral cavity.</title>
        <authorList>
            <person name="Bartsch S."/>
            <person name="Wittmer A."/>
            <person name="Schulz A.-K."/>
            <person name="Neumann-Schaal M."/>
            <person name="Wolf J."/>
            <person name="Gronow S."/>
            <person name="Tennert C."/>
            <person name="Haecker G."/>
            <person name="Cieplik F."/>
            <person name="Al-Ahmad A."/>
        </authorList>
    </citation>
    <scope>NUCLEOTIDE SEQUENCE [LARGE SCALE GENOMIC DNA]</scope>
    <source>
        <strain evidence="3">Wk13</strain>
    </source>
</reference>
<evidence type="ECO:0000259" key="1">
    <source>
        <dbReference type="Pfam" id="PF12706"/>
    </source>
</evidence>
<dbReference type="PANTHER" id="PTHR15032:SF4">
    <property type="entry name" value="N-ACYL-PHOSPHATIDYLETHANOLAMINE-HYDROLYZING PHOSPHOLIPASE D"/>
    <property type="match status" value="1"/>
</dbReference>
<evidence type="ECO:0000313" key="2">
    <source>
        <dbReference type="EMBL" id="MFA9951030.1"/>
    </source>
</evidence>
<dbReference type="Proteomes" id="UP001574673">
    <property type="component" value="Unassembled WGS sequence"/>
</dbReference>
<evidence type="ECO:0000313" key="3">
    <source>
        <dbReference type="Proteomes" id="UP001574673"/>
    </source>
</evidence>
<dbReference type="Gene3D" id="3.60.15.10">
    <property type="entry name" value="Ribonuclease Z/Hydroxyacylglutathione hydrolase-like"/>
    <property type="match status" value="1"/>
</dbReference>
<sequence>MILLKLLKYLLIFGMLLAGAVYAFIRFHPVFGGTPDAASMAKIRASPAFDGERFNNLEPTVLLTADHKPSLIDWVVSMMTAPADKNPQQPLPSEPFDATQLQDGKFVWFGHSTLLFQTAGQRILTDPVYYRASPVPFFGGKPFAAVHTPHIADLPAIDAVLLSHDHYDHLDYYTIKEIKDKAAHFYVPLGVKAHLQRWGVADAKITELDWYESAKLGDVSFTLAPARHFSGRKLDNRFSTLWGAWVIKSPDLSLFFGADGGYGRHFADIARRYAPFDLVMLENGSYNQDWAQVHEMPEETVRAARDLGVTRLMPIHWAKFDLAYHPWTEPIERLEKASANAPYTLITPKIGQVFDLQNPPQERWWKQVK</sequence>
<dbReference type="SUPFAM" id="SSF56281">
    <property type="entry name" value="Metallo-hydrolase/oxidoreductase"/>
    <property type="match status" value="1"/>
</dbReference>
<protein>
    <submittedName>
        <fullName evidence="2">MBL fold metallo-hydrolase</fullName>
    </submittedName>
</protein>
<dbReference type="InterPro" id="IPR024884">
    <property type="entry name" value="NAPE-PLD"/>
</dbReference>